<keyword evidence="1" id="KW-0732">Signal</keyword>
<dbReference type="WBParaSite" id="mrna-Wban_10479">
    <property type="protein sequence ID" value="mrna-Wban_10479"/>
    <property type="gene ID" value="Wban_10479"/>
</dbReference>
<evidence type="ECO:0000313" key="4">
    <source>
        <dbReference type="WBParaSite" id="mrna-Wban_10479"/>
    </source>
</evidence>
<reference evidence="2" key="2">
    <citation type="journal article" date="2016" name="Mol. Ecol.">
        <title>Population genomics of the filarial nematode parasite Wuchereria bancrofti from mosquitoes.</title>
        <authorList>
            <person name="Small S.T."/>
            <person name="Reimer L.J."/>
            <person name="Tisch D.J."/>
            <person name="King C.L."/>
            <person name="Christensen B.M."/>
            <person name="Siba P.M."/>
            <person name="Kazura J.W."/>
            <person name="Serre D."/>
            <person name="Zimmerman P.A."/>
        </authorList>
    </citation>
    <scope>NUCLEOTIDE SEQUENCE</scope>
    <source>
        <strain evidence="2">pt0022</strain>
    </source>
</reference>
<organism evidence="2 3">
    <name type="scientific">Wuchereria bancrofti</name>
    <dbReference type="NCBI Taxonomy" id="6293"/>
    <lineage>
        <taxon>Eukaryota</taxon>
        <taxon>Metazoa</taxon>
        <taxon>Ecdysozoa</taxon>
        <taxon>Nematoda</taxon>
        <taxon>Chromadorea</taxon>
        <taxon>Rhabditida</taxon>
        <taxon>Spirurina</taxon>
        <taxon>Spiruromorpha</taxon>
        <taxon>Filarioidea</taxon>
        <taxon>Onchocercidae</taxon>
        <taxon>Wuchereria</taxon>
    </lineage>
</organism>
<evidence type="ECO:0008006" key="5">
    <source>
        <dbReference type="Google" id="ProtNLM"/>
    </source>
</evidence>
<reference evidence="3 4" key="3">
    <citation type="submission" date="2024-02" db="UniProtKB">
        <authorList>
            <consortium name="WormBaseParasite"/>
        </authorList>
    </citation>
    <scope>IDENTIFICATION</scope>
    <source>
        <strain evidence="3 4">pt0022</strain>
    </source>
</reference>
<evidence type="ECO:0000313" key="3">
    <source>
        <dbReference type="WBParaSite" id="mrna-Wban_10459"/>
    </source>
</evidence>
<feature type="signal peptide" evidence="1">
    <location>
        <begin position="1"/>
        <end position="18"/>
    </location>
</feature>
<protein>
    <recommendedName>
        <fullName evidence="5">DUF4455 domain-containing protein</fullName>
    </recommendedName>
</protein>
<evidence type="ECO:0000313" key="2">
    <source>
        <dbReference type="Proteomes" id="UP000093561"/>
    </source>
</evidence>
<dbReference type="WBParaSite" id="mrna-Wban_10459">
    <property type="protein sequence ID" value="mrna-Wban_10459"/>
    <property type="gene ID" value="Wban_10459"/>
</dbReference>
<dbReference type="AlphaFoldDB" id="A0AAF5Q5L2"/>
<proteinExistence type="predicted"/>
<evidence type="ECO:0000256" key="1">
    <source>
        <dbReference type="SAM" id="SignalP"/>
    </source>
</evidence>
<feature type="chain" id="PRO_5041894117" description="DUF4455 domain-containing protein" evidence="1">
    <location>
        <begin position="19"/>
        <end position="169"/>
    </location>
</feature>
<dbReference type="Proteomes" id="UP000093561">
    <property type="component" value="Unassembled WGS sequence"/>
</dbReference>
<sequence length="169" mass="20287">MLFLFLFKIHSLNYKVFSSETEMRKMNDLIKDAHSQMIKMNWEEKVKDFTDKTWECLHDDVTDITIVKKTLENDILSSIYMMENNLLKIDAFQKRKMGLDEYCSTIRLLIYDRLSKCVVMLDNVMAAMQHIIIEIDKQFDSTYSVNRYIALFNQLYQQFHHNHQVLKLN</sequence>
<reference evidence="2" key="1">
    <citation type="submission" date="2015-03" db="EMBL/GenBank/DDBJ databases">
        <title>Wuchereria bancrofti Genome Sequencing Papua New Guinea Strain.</title>
        <authorList>
            <person name="Small S.T."/>
            <person name="Serre D."/>
            <person name="Zimmerman P.A."/>
        </authorList>
    </citation>
    <scope>NUCLEOTIDE SEQUENCE [LARGE SCALE GENOMIC DNA]</scope>
    <source>
        <strain evidence="2">pt0022</strain>
    </source>
</reference>
<accession>A0AAF5Q5L2</accession>
<name>A0AAF5Q5L2_WUCBA</name>